<organism evidence="2 3">
    <name type="scientific">Vibrio genomosp. F10 str. ZF-129</name>
    <dbReference type="NCBI Taxonomy" id="1187848"/>
    <lineage>
        <taxon>Bacteria</taxon>
        <taxon>Pseudomonadati</taxon>
        <taxon>Pseudomonadota</taxon>
        <taxon>Gammaproteobacteria</taxon>
        <taxon>Vibrionales</taxon>
        <taxon>Vibrionaceae</taxon>
        <taxon>Vibrio</taxon>
    </lineage>
</organism>
<dbReference type="AlphaFoldDB" id="A0A1E5BA16"/>
<evidence type="ECO:0000313" key="2">
    <source>
        <dbReference type="EMBL" id="OEE30757.1"/>
    </source>
</evidence>
<protein>
    <recommendedName>
        <fullName evidence="1">GAPS4 PD-(D/E)XK nuclease domain-containing protein</fullName>
    </recommendedName>
</protein>
<evidence type="ECO:0000259" key="1">
    <source>
        <dbReference type="Pfam" id="PF26115"/>
    </source>
</evidence>
<dbReference type="eggNOG" id="ENOG502Z9C8">
    <property type="taxonomic scope" value="Bacteria"/>
</dbReference>
<dbReference type="RefSeq" id="WP_017041915.1">
    <property type="nucleotide sequence ID" value="NZ_AJYQ02000137.1"/>
</dbReference>
<name>A0A1E5BA16_9VIBR</name>
<accession>A0A1E5BA16</accession>
<feature type="domain" description="GAPS4 PD-(D/E)XK nuclease" evidence="1">
    <location>
        <begin position="6"/>
        <end position="146"/>
    </location>
</feature>
<dbReference type="InterPro" id="IPR058873">
    <property type="entry name" value="PDDEXK_GAPS4"/>
</dbReference>
<dbReference type="Pfam" id="PF26115">
    <property type="entry name" value="PDDEXK_GAPS4"/>
    <property type="match status" value="1"/>
</dbReference>
<dbReference type="Proteomes" id="UP000094741">
    <property type="component" value="Unassembled WGS sequence"/>
</dbReference>
<dbReference type="EMBL" id="AJYQ02000137">
    <property type="protein sequence ID" value="OEE30757.1"/>
    <property type="molecule type" value="Genomic_DNA"/>
</dbReference>
<proteinExistence type="predicted"/>
<reference evidence="2 3" key="1">
    <citation type="journal article" date="2012" name="Science">
        <title>Ecological populations of bacteria act as socially cohesive units of antibiotic production and resistance.</title>
        <authorList>
            <person name="Cordero O.X."/>
            <person name="Wildschutte H."/>
            <person name="Kirkup B."/>
            <person name="Proehl S."/>
            <person name="Ngo L."/>
            <person name="Hussain F."/>
            <person name="Le Roux F."/>
            <person name="Mincer T."/>
            <person name="Polz M.F."/>
        </authorList>
    </citation>
    <scope>NUCLEOTIDE SEQUENCE [LARGE SCALE GENOMIC DNA]</scope>
    <source>
        <strain evidence="2 3">ZF-129</strain>
    </source>
</reference>
<gene>
    <name evidence="2" type="ORF">A1QO_15610</name>
</gene>
<dbReference type="OrthoDB" id="8438731at2"/>
<comment type="caution">
    <text evidence="2">The sequence shown here is derived from an EMBL/GenBank/DDBJ whole genome shotgun (WGS) entry which is preliminary data.</text>
</comment>
<sequence>MSETAQIAKMAEVVSKELFGAFKWKQKVSQDHSWDCVASDEHGGKDSHPSDCVMYYRDPYDRQMKYVNTDLKSYAKTSINKVQIRKAMHSLTYATNCAQYNENWSRLFKPEDSFEVKGMLFVYNHCDSYNGNFDDILKDINESDKDRPKVNHLDGYSQVYVMSPYKITELVSIAKDLKLMNADGLLPKSDKYCFFHPSEVLNKNHFSNKDYSEPATLEVLFSSWIIVKHDAAEHREAGYVIYYMEDGETVEEFTYLLDALSYYQILNDKGSVDIRLVKKNKYGSLNLQEAINQYFGSIGYSNKQIEELKKEICVQTIGRFTHQFSDIELGLMD</sequence>
<dbReference type="STRING" id="1187848.A1QO_15610"/>
<evidence type="ECO:0000313" key="3">
    <source>
        <dbReference type="Proteomes" id="UP000094741"/>
    </source>
</evidence>